<reference evidence="3" key="1">
    <citation type="journal article" date="2019" name="Int. J. Syst. Evol. Microbiol.">
        <title>The Global Catalogue of Microorganisms (GCM) 10K type strain sequencing project: providing services to taxonomists for standard genome sequencing and annotation.</title>
        <authorList>
            <consortium name="The Broad Institute Genomics Platform"/>
            <consortium name="The Broad Institute Genome Sequencing Center for Infectious Disease"/>
            <person name="Wu L."/>
            <person name="Ma J."/>
        </authorList>
    </citation>
    <scope>NUCLEOTIDE SEQUENCE [LARGE SCALE GENOMIC DNA]</scope>
    <source>
        <strain evidence="3">CCUG 66188</strain>
    </source>
</reference>
<evidence type="ECO:0000313" key="2">
    <source>
        <dbReference type="EMBL" id="MFC6760857.1"/>
    </source>
</evidence>
<keyword evidence="1" id="KW-0472">Membrane</keyword>
<keyword evidence="1" id="KW-1133">Transmembrane helix</keyword>
<proteinExistence type="predicted"/>
<feature type="transmembrane region" description="Helical" evidence="1">
    <location>
        <begin position="29"/>
        <end position="46"/>
    </location>
</feature>
<comment type="caution">
    <text evidence="2">The sequence shown here is derived from an EMBL/GenBank/DDBJ whole genome shotgun (WGS) entry which is preliminary data.</text>
</comment>
<name>A0ABW2B6N9_9RHOB</name>
<evidence type="ECO:0000313" key="3">
    <source>
        <dbReference type="Proteomes" id="UP001596353"/>
    </source>
</evidence>
<keyword evidence="1" id="KW-0812">Transmembrane</keyword>
<organism evidence="2 3">
    <name type="scientific">Sulfitobacter porphyrae</name>
    <dbReference type="NCBI Taxonomy" id="1246864"/>
    <lineage>
        <taxon>Bacteria</taxon>
        <taxon>Pseudomonadati</taxon>
        <taxon>Pseudomonadota</taxon>
        <taxon>Alphaproteobacteria</taxon>
        <taxon>Rhodobacterales</taxon>
        <taxon>Roseobacteraceae</taxon>
        <taxon>Sulfitobacter</taxon>
    </lineage>
</organism>
<accession>A0ABW2B6N9</accession>
<gene>
    <name evidence="2" type="ORF">ACFQFQ_17350</name>
</gene>
<keyword evidence="3" id="KW-1185">Reference proteome</keyword>
<dbReference type="EMBL" id="JBHSWG010000001">
    <property type="protein sequence ID" value="MFC6760857.1"/>
    <property type="molecule type" value="Genomic_DNA"/>
</dbReference>
<sequence>MAKQHRMATVTLAAVLAVFEQHFLPQGTILTVALWVVIIGSIVTVGRRANHIRACLLGE</sequence>
<dbReference type="Proteomes" id="UP001596353">
    <property type="component" value="Unassembled WGS sequence"/>
</dbReference>
<protein>
    <submittedName>
        <fullName evidence="2">Uncharacterized protein</fullName>
    </submittedName>
</protein>
<evidence type="ECO:0000256" key="1">
    <source>
        <dbReference type="SAM" id="Phobius"/>
    </source>
</evidence>